<comment type="cofactor">
    <cofactor evidence="1 10 11">
        <name>pyridoxal 5'-phosphate</name>
        <dbReference type="ChEBI" id="CHEBI:597326"/>
    </cofactor>
</comment>
<evidence type="ECO:0000256" key="3">
    <source>
        <dbReference type="ARBA" id="ARBA00007103"/>
    </source>
</evidence>
<dbReference type="FunFam" id="3.40.50.1100:FF:000067">
    <property type="entry name" value="Cysteine synthase"/>
    <property type="match status" value="1"/>
</dbReference>
<dbReference type="GO" id="GO:0006535">
    <property type="term" value="P:cysteine biosynthetic process from serine"/>
    <property type="evidence" value="ECO:0007669"/>
    <property type="project" value="UniProtKB-UniRule"/>
</dbReference>
<keyword evidence="6 11" id="KW-0808">Transferase</keyword>
<accession>A0AAN9QNQ1</accession>
<evidence type="ECO:0000256" key="11">
    <source>
        <dbReference type="RuleBase" id="RU003985"/>
    </source>
</evidence>
<dbReference type="InterPro" id="IPR029000">
    <property type="entry name" value="Cyclophilin-like_dom_sf"/>
</dbReference>
<sequence>MSVRPLSIRKVHDPINFNLVVFHISILFSISKFLLSETPIVRISALLKMAEEKSTIAKDVTEVSHVQCCLDWQNSIGLSQHVVDGCVAKIAAKLEMMEPCSSVKDRIGYSMIVDAEEQGLIKPGLSFMAAAKGYKLIITMPSSMSLERRTILRAFGAELVLTDPAKGMKGAVQKAEEIRAKTPNSYMLQQFENPANPKIHYETTGPEIWKGSNGKVDGLVSGIGTGGTVTGAGKYLKEQNPDIKLYGVEPVESPVLSGGKPGPHKIQGIGAGFIPGILDFDLLDEVIQISSEEAIETAKLLALKEGLQVGISSGAAAAAAIKIARRPENAGKLIVNSCIFNWCSLAETCGISYLRCHLVIVEALFLCEKQIAWSLSLEQENIFVFCCLRMVKHLLLLKSRCLFEVQTPLLTNNSFVNEICNREDTSSIVKDQRTCLQSECSELLTQASPTARRIGGDIVHHDEKGYESVYGGTFPDENFEIKQSRADVASLVNSGP</sequence>
<dbReference type="AlphaFoldDB" id="A0AAN9QNQ1"/>
<dbReference type="PANTHER" id="PTHR10314">
    <property type="entry name" value="CYSTATHIONINE BETA-SYNTHASE"/>
    <property type="match status" value="1"/>
</dbReference>
<gene>
    <name evidence="13" type="ORF">VNO77_18466</name>
</gene>
<dbReference type="Proteomes" id="UP001367508">
    <property type="component" value="Unassembled WGS sequence"/>
</dbReference>
<reference evidence="13 14" key="1">
    <citation type="submission" date="2024-01" db="EMBL/GenBank/DDBJ databases">
        <title>The genomes of 5 underutilized Papilionoideae crops provide insights into root nodulation and disease resistanc.</title>
        <authorList>
            <person name="Jiang F."/>
        </authorList>
    </citation>
    <scope>NUCLEOTIDE SEQUENCE [LARGE SCALE GENOMIC DNA]</scope>
    <source>
        <strain evidence="13">LVBAO_FW01</strain>
        <tissue evidence="13">Leaves</tissue>
    </source>
</reference>
<evidence type="ECO:0000256" key="8">
    <source>
        <dbReference type="ARBA" id="ARBA00023192"/>
    </source>
</evidence>
<dbReference type="InterPro" id="IPR001216">
    <property type="entry name" value="P-phosphate_BS"/>
</dbReference>
<protein>
    <recommendedName>
        <fullName evidence="4 11">Cysteine synthase</fullName>
        <ecNumber evidence="4 11">2.5.1.47</ecNumber>
    </recommendedName>
</protein>
<dbReference type="InterPro" id="IPR005859">
    <property type="entry name" value="CysK"/>
</dbReference>
<evidence type="ECO:0000256" key="10">
    <source>
        <dbReference type="PIRSR" id="PIRSR605856-51"/>
    </source>
</evidence>
<evidence type="ECO:0000313" key="13">
    <source>
        <dbReference type="EMBL" id="KAK7337878.1"/>
    </source>
</evidence>
<dbReference type="GO" id="GO:0005737">
    <property type="term" value="C:cytoplasm"/>
    <property type="evidence" value="ECO:0007669"/>
    <property type="project" value="UniProtKB-ARBA"/>
</dbReference>
<dbReference type="EMBL" id="JAYMYQ010000004">
    <property type="protein sequence ID" value="KAK7337878.1"/>
    <property type="molecule type" value="Genomic_DNA"/>
</dbReference>
<feature type="modified residue" description="N6-(pyridoxal phosphate)lysine" evidence="10">
    <location>
        <position position="104"/>
    </location>
</feature>
<dbReference type="NCBIfam" id="TIGR01136">
    <property type="entry name" value="cysKM"/>
    <property type="match status" value="1"/>
</dbReference>
<dbReference type="EC" id="2.5.1.47" evidence="4 11"/>
<evidence type="ECO:0000256" key="6">
    <source>
        <dbReference type="ARBA" id="ARBA00022679"/>
    </source>
</evidence>
<evidence type="ECO:0000313" key="14">
    <source>
        <dbReference type="Proteomes" id="UP001367508"/>
    </source>
</evidence>
<keyword evidence="5 11" id="KW-0028">Amino-acid biosynthesis</keyword>
<comment type="catalytic activity">
    <reaction evidence="9 11">
        <text>O-acetyl-L-serine + hydrogen sulfide = L-cysteine + acetate</text>
        <dbReference type="Rhea" id="RHEA:14829"/>
        <dbReference type="ChEBI" id="CHEBI:29919"/>
        <dbReference type="ChEBI" id="CHEBI:30089"/>
        <dbReference type="ChEBI" id="CHEBI:35235"/>
        <dbReference type="ChEBI" id="CHEBI:58340"/>
        <dbReference type="EC" id="2.5.1.47"/>
    </reaction>
</comment>
<dbReference type="InterPro" id="IPR001926">
    <property type="entry name" value="TrpB-like_PALP"/>
</dbReference>
<dbReference type="Gene3D" id="2.40.100.10">
    <property type="entry name" value="Cyclophilin-like"/>
    <property type="match status" value="1"/>
</dbReference>
<dbReference type="SUPFAM" id="SSF53686">
    <property type="entry name" value="Tryptophan synthase beta subunit-like PLP-dependent enzymes"/>
    <property type="match status" value="1"/>
</dbReference>
<evidence type="ECO:0000256" key="4">
    <source>
        <dbReference type="ARBA" id="ARBA00012681"/>
    </source>
</evidence>
<dbReference type="SUPFAM" id="SSF50891">
    <property type="entry name" value="Cyclophilin-like"/>
    <property type="match status" value="1"/>
</dbReference>
<dbReference type="InterPro" id="IPR036052">
    <property type="entry name" value="TrpB-like_PALP_sf"/>
</dbReference>
<evidence type="ECO:0000256" key="5">
    <source>
        <dbReference type="ARBA" id="ARBA00022605"/>
    </source>
</evidence>
<proteinExistence type="inferred from homology"/>
<keyword evidence="7 10" id="KW-0663">Pyridoxal phosphate</keyword>
<dbReference type="PROSITE" id="PS00901">
    <property type="entry name" value="CYS_SYNTHASE"/>
    <property type="match status" value="1"/>
</dbReference>
<name>A0AAN9QNQ1_CANGL</name>
<evidence type="ECO:0000256" key="2">
    <source>
        <dbReference type="ARBA" id="ARBA00004962"/>
    </source>
</evidence>
<dbReference type="InterPro" id="IPR050214">
    <property type="entry name" value="Cys_Synth/Cystath_Beta-Synth"/>
</dbReference>
<keyword evidence="14" id="KW-1185">Reference proteome</keyword>
<comment type="caution">
    <text evidence="13">The sequence shown here is derived from an EMBL/GenBank/DDBJ whole genome shotgun (WGS) entry which is preliminary data.</text>
</comment>
<dbReference type="InterPro" id="IPR005856">
    <property type="entry name" value="Cys_synth"/>
</dbReference>
<dbReference type="Pfam" id="PF00291">
    <property type="entry name" value="PALP"/>
    <property type="match status" value="1"/>
</dbReference>
<keyword evidence="8 11" id="KW-0198">Cysteine biosynthesis</keyword>
<organism evidence="13 14">
    <name type="scientific">Canavalia gladiata</name>
    <name type="common">Sword bean</name>
    <name type="synonym">Dolichos gladiatus</name>
    <dbReference type="NCBI Taxonomy" id="3824"/>
    <lineage>
        <taxon>Eukaryota</taxon>
        <taxon>Viridiplantae</taxon>
        <taxon>Streptophyta</taxon>
        <taxon>Embryophyta</taxon>
        <taxon>Tracheophyta</taxon>
        <taxon>Spermatophyta</taxon>
        <taxon>Magnoliopsida</taxon>
        <taxon>eudicotyledons</taxon>
        <taxon>Gunneridae</taxon>
        <taxon>Pentapetalae</taxon>
        <taxon>rosids</taxon>
        <taxon>fabids</taxon>
        <taxon>Fabales</taxon>
        <taxon>Fabaceae</taxon>
        <taxon>Papilionoideae</taxon>
        <taxon>50 kb inversion clade</taxon>
        <taxon>NPAAA clade</taxon>
        <taxon>indigoferoid/millettioid clade</taxon>
        <taxon>Phaseoleae</taxon>
        <taxon>Canavalia</taxon>
    </lineage>
</organism>
<evidence type="ECO:0000259" key="12">
    <source>
        <dbReference type="Pfam" id="PF00291"/>
    </source>
</evidence>
<evidence type="ECO:0000256" key="1">
    <source>
        <dbReference type="ARBA" id="ARBA00001933"/>
    </source>
</evidence>
<dbReference type="NCBIfam" id="TIGR01139">
    <property type="entry name" value="cysK"/>
    <property type="match status" value="1"/>
</dbReference>
<comment type="similarity">
    <text evidence="3 11">Belongs to the cysteine synthase/cystathionine beta-synthase family.</text>
</comment>
<comment type="pathway">
    <text evidence="2">Amino-acid biosynthesis; L-cysteine biosynthesis; L-cysteine from L-serine: step 2/2.</text>
</comment>
<dbReference type="GO" id="GO:0004124">
    <property type="term" value="F:cysteine synthase activity"/>
    <property type="evidence" value="ECO:0007669"/>
    <property type="project" value="UniProtKB-UniRule"/>
</dbReference>
<dbReference type="CDD" id="cd01561">
    <property type="entry name" value="CBS_like"/>
    <property type="match status" value="1"/>
</dbReference>
<evidence type="ECO:0000256" key="7">
    <source>
        <dbReference type="ARBA" id="ARBA00022898"/>
    </source>
</evidence>
<feature type="domain" description="Tryptophan synthase beta chain-like PALP" evidence="12">
    <location>
        <begin position="88"/>
        <end position="332"/>
    </location>
</feature>
<dbReference type="Gene3D" id="3.40.50.1100">
    <property type="match status" value="2"/>
</dbReference>
<evidence type="ECO:0000256" key="9">
    <source>
        <dbReference type="ARBA" id="ARBA00047931"/>
    </source>
</evidence>